<dbReference type="Proteomes" id="UP001341840">
    <property type="component" value="Unassembled WGS sequence"/>
</dbReference>
<feature type="non-terminal residue" evidence="1">
    <location>
        <position position="104"/>
    </location>
</feature>
<dbReference type="EMBL" id="JASCZI010033100">
    <property type="protein sequence ID" value="MED6128748.1"/>
    <property type="molecule type" value="Genomic_DNA"/>
</dbReference>
<evidence type="ECO:0000313" key="1">
    <source>
        <dbReference type="EMBL" id="MED6128748.1"/>
    </source>
</evidence>
<dbReference type="PANTHER" id="PTHR34427:SF5">
    <property type="entry name" value="DUF4283 DOMAIN-CONTAINING PROTEIN"/>
    <property type="match status" value="1"/>
</dbReference>
<organism evidence="1 2">
    <name type="scientific">Stylosanthes scabra</name>
    <dbReference type="NCBI Taxonomy" id="79078"/>
    <lineage>
        <taxon>Eukaryota</taxon>
        <taxon>Viridiplantae</taxon>
        <taxon>Streptophyta</taxon>
        <taxon>Embryophyta</taxon>
        <taxon>Tracheophyta</taxon>
        <taxon>Spermatophyta</taxon>
        <taxon>Magnoliopsida</taxon>
        <taxon>eudicotyledons</taxon>
        <taxon>Gunneridae</taxon>
        <taxon>Pentapetalae</taxon>
        <taxon>rosids</taxon>
        <taxon>fabids</taxon>
        <taxon>Fabales</taxon>
        <taxon>Fabaceae</taxon>
        <taxon>Papilionoideae</taxon>
        <taxon>50 kb inversion clade</taxon>
        <taxon>dalbergioids sensu lato</taxon>
        <taxon>Dalbergieae</taxon>
        <taxon>Pterocarpus clade</taxon>
        <taxon>Stylosanthes</taxon>
    </lineage>
</organism>
<comment type="caution">
    <text evidence="1">The sequence shown here is derived from an EMBL/GenBank/DDBJ whole genome shotgun (WGS) entry which is preliminary data.</text>
</comment>
<accession>A0ABU6RY68</accession>
<evidence type="ECO:0008006" key="3">
    <source>
        <dbReference type="Google" id="ProtNLM"/>
    </source>
</evidence>
<sequence>MEDPVLLSLFDEIRPYRNYVWCKSRRIWLELYGLPVHAWSKINFKKIVKLWGKLEMQDDVTESTSSLSVTRILIDSFQSELINEWIIVKVDDVKFEVYVKEFGG</sequence>
<name>A0ABU6RY68_9FABA</name>
<gene>
    <name evidence="1" type="ORF">PIB30_100994</name>
</gene>
<dbReference type="PANTHER" id="PTHR34427">
    <property type="entry name" value="DUF4283 DOMAIN PROTEIN"/>
    <property type="match status" value="1"/>
</dbReference>
<proteinExistence type="predicted"/>
<keyword evidence="2" id="KW-1185">Reference proteome</keyword>
<evidence type="ECO:0000313" key="2">
    <source>
        <dbReference type="Proteomes" id="UP001341840"/>
    </source>
</evidence>
<protein>
    <recommendedName>
        <fullName evidence="3">DUF4283 domain-containing protein</fullName>
    </recommendedName>
</protein>
<reference evidence="1 2" key="1">
    <citation type="journal article" date="2023" name="Plants (Basel)">
        <title>Bridging the Gap: Combining Genomics and Transcriptomics Approaches to Understand Stylosanthes scabra, an Orphan Legume from the Brazilian Caatinga.</title>
        <authorList>
            <person name="Ferreira-Neto J.R.C."/>
            <person name="da Silva M.D."/>
            <person name="Binneck E."/>
            <person name="de Melo N.F."/>
            <person name="da Silva R.H."/>
            <person name="de Melo A.L.T.M."/>
            <person name="Pandolfi V."/>
            <person name="Bustamante F.O."/>
            <person name="Brasileiro-Vidal A.C."/>
            <person name="Benko-Iseppon A.M."/>
        </authorList>
    </citation>
    <scope>NUCLEOTIDE SEQUENCE [LARGE SCALE GENOMIC DNA]</scope>
    <source>
        <tissue evidence="1">Leaves</tissue>
    </source>
</reference>